<sequence length="256" mass="27766">MSGALRRYRPRPAARVRLVCFPHAGGGASGYRAWAALLPPPVDLVVVQYPGREDRFAEPFAADLLGLAGTVATELRPLLDRPYVVFGHSMGSVVAYEAVQRLRWEGGAEPARFVVSGRQAPDDALGGGLHRDDDEALCAELTRLGGTAGEMLADPQMRRAVLPYIRDDYRLIETYRPRNVESLGCPITAFVGASDPECDLDGARGWARFTRGTVTVRSFPGDHFYLVAHRAQVIAEIIGLLDPALVGGGMIWPTTP</sequence>
<feature type="domain" description="Thioesterase TesA-like" evidence="3">
    <location>
        <begin position="19"/>
        <end position="241"/>
    </location>
</feature>
<dbReference type="InterPro" id="IPR001031">
    <property type="entry name" value="Thioesterase"/>
</dbReference>
<dbReference type="SUPFAM" id="SSF53474">
    <property type="entry name" value="alpha/beta-Hydrolases"/>
    <property type="match status" value="1"/>
</dbReference>
<proteinExistence type="inferred from homology"/>
<dbReference type="EMBL" id="FLUV01002492">
    <property type="protein sequence ID" value="SBW28809.1"/>
    <property type="molecule type" value="Genomic_DNA"/>
</dbReference>
<dbReference type="InterPro" id="IPR029058">
    <property type="entry name" value="AB_hydrolase_fold"/>
</dbReference>
<comment type="similarity">
    <text evidence="1">Belongs to the thioesterase family.</text>
</comment>
<dbReference type="AlphaFoldDB" id="A0A1C3PG90"/>
<gene>
    <name evidence="4" type="ORF">FDG2_6032</name>
</gene>
<evidence type="ECO:0000256" key="2">
    <source>
        <dbReference type="ARBA" id="ARBA00022801"/>
    </source>
</evidence>
<dbReference type="GO" id="GO:0008610">
    <property type="term" value="P:lipid biosynthetic process"/>
    <property type="evidence" value="ECO:0007669"/>
    <property type="project" value="TreeGrafter"/>
</dbReference>
<dbReference type="Pfam" id="PF00975">
    <property type="entry name" value="Thioesterase"/>
    <property type="match status" value="1"/>
</dbReference>
<dbReference type="PANTHER" id="PTHR11487:SF0">
    <property type="entry name" value="S-ACYL FATTY ACID SYNTHASE THIOESTERASE, MEDIUM CHAIN"/>
    <property type="match status" value="1"/>
</dbReference>
<dbReference type="PANTHER" id="PTHR11487">
    <property type="entry name" value="THIOESTERASE"/>
    <property type="match status" value="1"/>
</dbReference>
<dbReference type="InterPro" id="IPR012223">
    <property type="entry name" value="TEII"/>
</dbReference>
<name>A0A1C3PG90_9ACTN</name>
<organism evidence="4 5">
    <name type="scientific">Candidatus Protofrankia californiensis</name>
    <dbReference type="NCBI Taxonomy" id="1839754"/>
    <lineage>
        <taxon>Bacteria</taxon>
        <taxon>Bacillati</taxon>
        <taxon>Actinomycetota</taxon>
        <taxon>Actinomycetes</taxon>
        <taxon>Frankiales</taxon>
        <taxon>Frankiaceae</taxon>
        <taxon>Protofrankia</taxon>
    </lineage>
</organism>
<evidence type="ECO:0000313" key="4">
    <source>
        <dbReference type="EMBL" id="SBW28809.1"/>
    </source>
</evidence>
<keyword evidence="5" id="KW-1185">Reference proteome</keyword>
<protein>
    <submittedName>
        <fullName evidence="4">Oleoyl-(Acyl-carrier-protein) hydrolase</fullName>
        <ecNumber evidence="4">3.1.2.14</ecNumber>
    </submittedName>
</protein>
<dbReference type="Proteomes" id="UP000199013">
    <property type="component" value="Unassembled WGS sequence"/>
</dbReference>
<evidence type="ECO:0000259" key="3">
    <source>
        <dbReference type="SMART" id="SM00824"/>
    </source>
</evidence>
<keyword evidence="2 4" id="KW-0378">Hydrolase</keyword>
<accession>A0A1C3PG90</accession>
<evidence type="ECO:0000313" key="5">
    <source>
        <dbReference type="Proteomes" id="UP000199013"/>
    </source>
</evidence>
<reference evidence="5" key="1">
    <citation type="submission" date="2016-02" db="EMBL/GenBank/DDBJ databases">
        <authorList>
            <person name="Wibberg D."/>
        </authorList>
    </citation>
    <scope>NUCLEOTIDE SEQUENCE [LARGE SCALE GENOMIC DNA]</scope>
</reference>
<dbReference type="EC" id="3.1.2.14" evidence="4"/>
<dbReference type="InterPro" id="IPR020802">
    <property type="entry name" value="TesA-like"/>
</dbReference>
<evidence type="ECO:0000256" key="1">
    <source>
        <dbReference type="ARBA" id="ARBA00007169"/>
    </source>
</evidence>
<dbReference type="GO" id="GO:0016297">
    <property type="term" value="F:fatty acyl-[ACP] hydrolase activity"/>
    <property type="evidence" value="ECO:0007669"/>
    <property type="project" value="UniProtKB-EC"/>
</dbReference>
<dbReference type="Gene3D" id="3.40.50.1820">
    <property type="entry name" value="alpha/beta hydrolase"/>
    <property type="match status" value="1"/>
</dbReference>
<dbReference type="SMART" id="SM00824">
    <property type="entry name" value="PKS_TE"/>
    <property type="match status" value="1"/>
</dbReference>